<protein>
    <submittedName>
        <fullName evidence="1">Uncharacterized protein</fullName>
    </submittedName>
</protein>
<dbReference type="EMBL" id="CP044081">
    <property type="protein sequence ID" value="QEU08205.1"/>
    <property type="molecule type" value="Genomic_DNA"/>
</dbReference>
<dbReference type="Proteomes" id="UP000324507">
    <property type="component" value="Chromosome"/>
</dbReference>
<proteinExistence type="predicted"/>
<dbReference type="RefSeq" id="WP_150350394.1">
    <property type="nucleotide sequence ID" value="NZ_CP044081.1"/>
</dbReference>
<evidence type="ECO:0000313" key="1">
    <source>
        <dbReference type="EMBL" id="QEU08205.1"/>
    </source>
</evidence>
<accession>A0A5P2QQQ4</accession>
<dbReference type="AlphaFoldDB" id="A0A5P2QQQ4"/>
<gene>
    <name evidence="1" type="ORF">FOB51_09435</name>
</gene>
<evidence type="ECO:0000313" key="2">
    <source>
        <dbReference type="Proteomes" id="UP000324507"/>
    </source>
</evidence>
<organism evidence="1 2">
    <name type="scientific">Paracoccus yeei</name>
    <dbReference type="NCBI Taxonomy" id="147645"/>
    <lineage>
        <taxon>Bacteria</taxon>
        <taxon>Pseudomonadati</taxon>
        <taxon>Pseudomonadota</taxon>
        <taxon>Alphaproteobacteria</taxon>
        <taxon>Rhodobacterales</taxon>
        <taxon>Paracoccaceae</taxon>
        <taxon>Paracoccus</taxon>
    </lineage>
</organism>
<reference evidence="1 2" key="1">
    <citation type="submission" date="2019-09" db="EMBL/GenBank/DDBJ databases">
        <title>FDA dAtabase for Regulatory Grade micrObial Sequences (FDA-ARGOS): Supporting development and validation of Infectious Disease Dx tests.</title>
        <authorList>
            <person name="Sciortino C."/>
            <person name="Tallon L."/>
            <person name="Sadzewicz L."/>
            <person name="Vavikolanu K."/>
            <person name="Mehta A."/>
            <person name="Aluvathingal J."/>
            <person name="Nadendla S."/>
            <person name="Nandy P."/>
            <person name="Geyer C."/>
            <person name="Yan Y."/>
            <person name="Sichtig H."/>
        </authorList>
    </citation>
    <scope>NUCLEOTIDE SEQUENCE [LARGE SCALE GENOMIC DNA]</scope>
    <source>
        <strain evidence="1 2">FDAARGOS_643</strain>
    </source>
</reference>
<name>A0A5P2QQQ4_9RHOB</name>
<sequence>MSAQRRIRLLASSRADDMVCLDILRRAAMGESFGSISRSLGRPESYARTLAARIRDSDLEESDEPPEAVLRFYRVGGAS</sequence>